<evidence type="ECO:0000256" key="1">
    <source>
        <dbReference type="ARBA" id="ARBA00004141"/>
    </source>
</evidence>
<keyword evidence="9" id="KW-1185">Reference proteome</keyword>
<evidence type="ECO:0000256" key="5">
    <source>
        <dbReference type="SAM" id="Phobius"/>
    </source>
</evidence>
<dbReference type="GO" id="GO:0005248">
    <property type="term" value="F:voltage-gated sodium channel activity"/>
    <property type="evidence" value="ECO:0007669"/>
    <property type="project" value="TreeGrafter"/>
</dbReference>
<dbReference type="Proteomes" id="UP001282288">
    <property type="component" value="Unassembled WGS sequence"/>
</dbReference>
<dbReference type="AlphaFoldDB" id="A0AAP6BB16"/>
<evidence type="ECO:0000313" key="7">
    <source>
        <dbReference type="EMBL" id="MDX2961471.1"/>
    </source>
</evidence>
<evidence type="ECO:0000256" key="4">
    <source>
        <dbReference type="ARBA" id="ARBA00023136"/>
    </source>
</evidence>
<sequence>MAERCRAVTESDRFVQLMLWLILANALLLGVETYSGVVAAWRPLLKAVEHVFLAAFAVEAVLRIAAHADRPSRYVRDPWNLFDLAIVLLAFLPVAGENATMLRLLRLARVLRAARMLPQLRIIIVAVGKSLPGAVGFALACTLLLYLYAMLGWILFAEADPAHYGSLGRATLTLFLLVTLDGVGETVRAGLAISPWSIFYFASYVLFGSFILVNLLIGVVLNSLDEARRLEEAVLEKAAVPHPQDAASRLRGAIVAARAALDDLESSLEPAATRRIDHRTPEVLEEHAHR</sequence>
<comment type="caution">
    <text evidence="7">The sequence shown here is derived from an EMBL/GenBank/DDBJ whole genome shotgun (WGS) entry which is preliminary data.</text>
</comment>
<dbReference type="Proteomes" id="UP001272987">
    <property type="component" value="Unassembled WGS sequence"/>
</dbReference>
<organism evidence="7 10">
    <name type="scientific">Streptomyces acidiscabies</name>
    <dbReference type="NCBI Taxonomy" id="42234"/>
    <lineage>
        <taxon>Bacteria</taxon>
        <taxon>Bacillati</taxon>
        <taxon>Actinomycetota</taxon>
        <taxon>Actinomycetes</taxon>
        <taxon>Kitasatosporales</taxon>
        <taxon>Streptomycetaceae</taxon>
        <taxon>Streptomyces</taxon>
    </lineage>
</organism>
<protein>
    <submittedName>
        <fullName evidence="7">Ion transporter</fullName>
    </submittedName>
</protein>
<proteinExistence type="predicted"/>
<evidence type="ECO:0000313" key="8">
    <source>
        <dbReference type="EMBL" id="MDX3023259.1"/>
    </source>
</evidence>
<feature type="transmembrane region" description="Helical" evidence="5">
    <location>
        <begin position="20"/>
        <end position="41"/>
    </location>
</feature>
<evidence type="ECO:0000313" key="9">
    <source>
        <dbReference type="Proteomes" id="UP001272987"/>
    </source>
</evidence>
<dbReference type="EMBL" id="JARAWP010000026">
    <property type="protein sequence ID" value="MDX3023259.1"/>
    <property type="molecule type" value="Genomic_DNA"/>
</dbReference>
<dbReference type="Pfam" id="PF00520">
    <property type="entry name" value="Ion_trans"/>
    <property type="match status" value="1"/>
</dbReference>
<reference evidence="7 9" key="1">
    <citation type="journal article" date="2023" name="Microb. Genom.">
        <title>Mesoterricola silvestris gen. nov., sp. nov., Mesoterricola sediminis sp. nov., Geothrix oryzae sp. nov., Geothrix edaphica sp. nov., Geothrix rubra sp. nov., and Geothrix limicola sp. nov., six novel members of Acidobacteriota isolated from soils.</title>
        <authorList>
            <person name="Weisberg A.J."/>
            <person name="Pearce E."/>
            <person name="Kramer C.G."/>
            <person name="Chang J.H."/>
            <person name="Clarke C.R."/>
        </authorList>
    </citation>
    <scope>NUCLEOTIDE SEQUENCE</scope>
    <source>
        <strain evidence="8 9">NB05-1H</strain>
        <strain evidence="7">NRRL_B-16521</strain>
    </source>
</reference>
<feature type="transmembrane region" description="Helical" evidence="5">
    <location>
        <begin position="134"/>
        <end position="155"/>
    </location>
</feature>
<comment type="subcellular location">
    <subcellularLocation>
        <location evidence="1">Membrane</location>
        <topology evidence="1">Multi-pass membrane protein</topology>
    </subcellularLocation>
</comment>
<feature type="transmembrane region" description="Helical" evidence="5">
    <location>
        <begin position="78"/>
        <end position="96"/>
    </location>
</feature>
<keyword evidence="3 5" id="KW-1133">Transmembrane helix</keyword>
<dbReference type="InterPro" id="IPR027359">
    <property type="entry name" value="Volt_channel_dom_sf"/>
</dbReference>
<dbReference type="Gene3D" id="1.20.120.350">
    <property type="entry name" value="Voltage-gated potassium channels. Chain C"/>
    <property type="match status" value="1"/>
</dbReference>
<feature type="domain" description="Ion transport" evidence="6">
    <location>
        <begin position="14"/>
        <end position="229"/>
    </location>
</feature>
<name>A0AAP6BB16_9ACTN</name>
<gene>
    <name evidence="7" type="ORF">PV399_17355</name>
    <name evidence="8" type="ORF">PV666_36085</name>
</gene>
<dbReference type="GO" id="GO:0001518">
    <property type="term" value="C:voltage-gated sodium channel complex"/>
    <property type="evidence" value="ECO:0007669"/>
    <property type="project" value="TreeGrafter"/>
</dbReference>
<evidence type="ECO:0000256" key="3">
    <source>
        <dbReference type="ARBA" id="ARBA00022989"/>
    </source>
</evidence>
<keyword evidence="4 5" id="KW-0472">Membrane</keyword>
<keyword evidence="2 5" id="KW-0812">Transmembrane</keyword>
<evidence type="ECO:0000313" key="10">
    <source>
        <dbReference type="Proteomes" id="UP001282288"/>
    </source>
</evidence>
<accession>A0AAP6BB16</accession>
<dbReference type="PANTHER" id="PTHR10037:SF62">
    <property type="entry name" value="SODIUM CHANNEL PROTEIN 60E"/>
    <property type="match status" value="1"/>
</dbReference>
<dbReference type="PANTHER" id="PTHR10037">
    <property type="entry name" value="VOLTAGE-GATED CATION CHANNEL CALCIUM AND SODIUM"/>
    <property type="match status" value="1"/>
</dbReference>
<feature type="transmembrane region" description="Helical" evidence="5">
    <location>
        <begin position="196"/>
        <end position="221"/>
    </location>
</feature>
<dbReference type="InterPro" id="IPR005821">
    <property type="entry name" value="Ion_trans_dom"/>
</dbReference>
<dbReference type="InterPro" id="IPR043203">
    <property type="entry name" value="VGCC_Ca_Na"/>
</dbReference>
<dbReference type="EMBL" id="JARAWC010000011">
    <property type="protein sequence ID" value="MDX2961471.1"/>
    <property type="molecule type" value="Genomic_DNA"/>
</dbReference>
<dbReference type="Gene3D" id="1.10.287.70">
    <property type="match status" value="1"/>
</dbReference>
<dbReference type="SUPFAM" id="SSF81324">
    <property type="entry name" value="Voltage-gated potassium channels"/>
    <property type="match status" value="1"/>
</dbReference>
<evidence type="ECO:0000256" key="2">
    <source>
        <dbReference type="ARBA" id="ARBA00022692"/>
    </source>
</evidence>
<evidence type="ECO:0000259" key="6">
    <source>
        <dbReference type="Pfam" id="PF00520"/>
    </source>
</evidence>